<evidence type="ECO:0000313" key="1">
    <source>
        <dbReference type="EMBL" id="AMY12849.1"/>
    </source>
</evidence>
<accession>A0A143PYH6</accession>
<proteinExistence type="predicted"/>
<evidence type="ECO:0000313" key="2">
    <source>
        <dbReference type="Proteomes" id="UP000076079"/>
    </source>
</evidence>
<dbReference type="AlphaFoldDB" id="A0A143PYH6"/>
<dbReference type="STRING" id="1855912.LuPra_06133"/>
<dbReference type="KEGG" id="abac:LuPra_06133"/>
<dbReference type="RefSeq" id="WP_110174267.1">
    <property type="nucleotide sequence ID" value="NZ_CP015136.1"/>
</dbReference>
<dbReference type="Proteomes" id="UP000076079">
    <property type="component" value="Chromosome"/>
</dbReference>
<keyword evidence="2" id="KW-1185">Reference proteome</keyword>
<reference evidence="1 2" key="1">
    <citation type="journal article" date="2016" name="Genome Announc.">
        <title>First Complete Genome Sequence of a Subdivision 6 Acidobacterium Strain.</title>
        <authorList>
            <person name="Huang S."/>
            <person name="Vieira S."/>
            <person name="Bunk B."/>
            <person name="Riedel T."/>
            <person name="Sproer C."/>
            <person name="Overmann J."/>
        </authorList>
    </citation>
    <scope>NUCLEOTIDE SEQUENCE [LARGE SCALE GENOMIC DNA]</scope>
    <source>
        <strain evidence="2">DSM 100886 HEG_-6_39</strain>
    </source>
</reference>
<reference evidence="2" key="2">
    <citation type="submission" date="2016-04" db="EMBL/GenBank/DDBJ databases">
        <title>First Complete Genome Sequence of a Subdivision 6 Acidobacterium.</title>
        <authorList>
            <person name="Huang S."/>
            <person name="Vieira S."/>
            <person name="Bunk B."/>
            <person name="Riedel T."/>
            <person name="Sproeer C."/>
            <person name="Overmann J."/>
        </authorList>
    </citation>
    <scope>NUCLEOTIDE SEQUENCE [LARGE SCALE GENOMIC DNA]</scope>
    <source>
        <strain evidence="2">DSM 100886 HEG_-6_39</strain>
    </source>
</reference>
<name>A0A143PYH6_LUTPR</name>
<organism evidence="1 2">
    <name type="scientific">Luteitalea pratensis</name>
    <dbReference type="NCBI Taxonomy" id="1855912"/>
    <lineage>
        <taxon>Bacteria</taxon>
        <taxon>Pseudomonadati</taxon>
        <taxon>Acidobacteriota</taxon>
        <taxon>Vicinamibacteria</taxon>
        <taxon>Vicinamibacterales</taxon>
        <taxon>Vicinamibacteraceae</taxon>
        <taxon>Luteitalea</taxon>
    </lineage>
</organism>
<dbReference type="EMBL" id="CP015136">
    <property type="protein sequence ID" value="AMY12849.1"/>
    <property type="molecule type" value="Genomic_DNA"/>
</dbReference>
<sequence>MPGAWESEAEWRRLKRELDAWRALRVRADALGQHRSQLDAAFTLVDRVLAELRVAMASMTGAGPSLAEQARVHDRRLAWLRRLWDFFRERFDQRDDPALGAVLTGADEVVWSCHREPFAALVSKDGAESGPPPLPYVEPSLTPEVFPNGLVPGALRRDIDAPFLRRALDQLPFAVVRVPASCVTAPWWLIHLGHEVGHVVDARLLGYTERVAIVQALGLDARATDDWMQWSGETFADMYAALMHGPWALWALATAETHDVAAMVARRDSYPPPVVRLLVMAHACRVLGASLTDVESDLAGWRVIADGDPALSTQVHDGERVVEAMLSHEVRRTQWVTLTGWESSQWCRQALGTWSATLRKRPTTLTAKPRRSWARALVAASVVRRKDGEGSPAGFDGESIGDDLLTWLPAVREPGSRAAAVDVTRIADAQAVLLARELMAMEPRR</sequence>
<gene>
    <name evidence="1" type="ORF">LuPra_06133</name>
</gene>
<protein>
    <submittedName>
        <fullName evidence="1">Uncharacterized protein</fullName>
    </submittedName>
</protein>
<dbReference type="OrthoDB" id="569152at2"/>